<dbReference type="RefSeq" id="WP_378054618.1">
    <property type="nucleotide sequence ID" value="NZ_JBHSIS010000002.1"/>
</dbReference>
<dbReference type="Proteomes" id="UP001595859">
    <property type="component" value="Unassembled WGS sequence"/>
</dbReference>
<protein>
    <submittedName>
        <fullName evidence="2">PRC-barrel domain-containing protein</fullName>
    </submittedName>
</protein>
<dbReference type="InterPro" id="IPR014747">
    <property type="entry name" value="Bac_photo_RC_H_C"/>
</dbReference>
<comment type="caution">
    <text evidence="2">The sequence shown here is derived from an EMBL/GenBank/DDBJ whole genome shotgun (WGS) entry which is preliminary data.</text>
</comment>
<dbReference type="PANTHER" id="PTHR36505:SF1">
    <property type="entry name" value="BLR1072 PROTEIN"/>
    <property type="match status" value="1"/>
</dbReference>
<feature type="domain" description="PRC-barrel" evidence="1">
    <location>
        <begin position="21"/>
        <end position="86"/>
    </location>
</feature>
<dbReference type="SUPFAM" id="SSF50346">
    <property type="entry name" value="PRC-barrel domain"/>
    <property type="match status" value="1"/>
</dbReference>
<name>A0ABV9RW28_9PSEU</name>
<dbReference type="Gene3D" id="3.90.50.10">
    <property type="entry name" value="Photosynthetic Reaction Center, subunit H, domain 2"/>
    <property type="match status" value="1"/>
</dbReference>
<keyword evidence="3" id="KW-1185">Reference proteome</keyword>
<proteinExistence type="predicted"/>
<dbReference type="InterPro" id="IPR011033">
    <property type="entry name" value="PRC_barrel-like_sf"/>
</dbReference>
<dbReference type="InterPro" id="IPR027275">
    <property type="entry name" value="PRC-brl_dom"/>
</dbReference>
<gene>
    <name evidence="2" type="ORF">ACFPCV_04155</name>
</gene>
<reference evidence="3" key="1">
    <citation type="journal article" date="2019" name="Int. J. Syst. Evol. Microbiol.">
        <title>The Global Catalogue of Microorganisms (GCM) 10K type strain sequencing project: providing services to taxonomists for standard genome sequencing and annotation.</title>
        <authorList>
            <consortium name="The Broad Institute Genomics Platform"/>
            <consortium name="The Broad Institute Genome Sequencing Center for Infectious Disease"/>
            <person name="Wu L."/>
            <person name="Ma J."/>
        </authorList>
    </citation>
    <scope>NUCLEOTIDE SEQUENCE [LARGE SCALE GENOMIC DNA]</scope>
    <source>
        <strain evidence="3">ZS-22-S1</strain>
    </source>
</reference>
<organism evidence="2 3">
    <name type="scientific">Actinophytocola glycyrrhizae</name>
    <dbReference type="NCBI Taxonomy" id="2044873"/>
    <lineage>
        <taxon>Bacteria</taxon>
        <taxon>Bacillati</taxon>
        <taxon>Actinomycetota</taxon>
        <taxon>Actinomycetes</taxon>
        <taxon>Pseudonocardiales</taxon>
        <taxon>Pseudonocardiaceae</taxon>
    </lineage>
</organism>
<dbReference type="PANTHER" id="PTHR36505">
    <property type="entry name" value="BLR1072 PROTEIN"/>
    <property type="match status" value="1"/>
</dbReference>
<dbReference type="EMBL" id="JBHSIS010000002">
    <property type="protein sequence ID" value="MFC4852686.1"/>
    <property type="molecule type" value="Genomic_DNA"/>
</dbReference>
<evidence type="ECO:0000313" key="2">
    <source>
        <dbReference type="EMBL" id="MFC4852686.1"/>
    </source>
</evidence>
<dbReference type="Pfam" id="PF05239">
    <property type="entry name" value="PRC"/>
    <property type="match status" value="1"/>
</dbReference>
<evidence type="ECO:0000313" key="3">
    <source>
        <dbReference type="Proteomes" id="UP001595859"/>
    </source>
</evidence>
<accession>A0ABV9RW28</accession>
<evidence type="ECO:0000259" key="1">
    <source>
        <dbReference type="Pfam" id="PF05239"/>
    </source>
</evidence>
<sequence>MNEAATLVRLDDTDLALADSGDDVRGRTVVDANGDEVGEVDGLIVDLDERRVRLLQVASGGFLGIGKQMVLVPVDAVTAVDDTVHIGAEREHVARGPAYDPELVLDPTTTTGFYDYYGFAPYWSAGYMNPGFPYRT</sequence>